<dbReference type="Pfam" id="PF24547">
    <property type="entry name" value="DUF7601"/>
    <property type="match status" value="3"/>
</dbReference>
<dbReference type="SUPFAM" id="SSF49478">
    <property type="entry name" value="Cna protein B-type domain"/>
    <property type="match status" value="3"/>
</dbReference>
<evidence type="ECO:0000313" key="12">
    <source>
        <dbReference type="Proteomes" id="UP000657006"/>
    </source>
</evidence>
<feature type="domain" description="DUF7601" evidence="10">
    <location>
        <begin position="361"/>
        <end position="444"/>
    </location>
</feature>
<evidence type="ECO:0000313" key="11">
    <source>
        <dbReference type="EMBL" id="MBC8542222.1"/>
    </source>
</evidence>
<dbReference type="NCBIfam" id="TIGR03786">
    <property type="entry name" value="strep_pil_rpt"/>
    <property type="match status" value="1"/>
</dbReference>
<feature type="region of interest" description="Disordered" evidence="4">
    <location>
        <begin position="861"/>
        <end position="891"/>
    </location>
</feature>
<feature type="domain" description="DUF7601" evidence="10">
    <location>
        <begin position="294"/>
        <end position="353"/>
    </location>
</feature>
<dbReference type="AlphaFoldDB" id="A0A926HW16"/>
<dbReference type="EMBL" id="JACRSQ010000001">
    <property type="protein sequence ID" value="MBC8542222.1"/>
    <property type="molecule type" value="Genomic_DNA"/>
</dbReference>
<dbReference type="Gene3D" id="2.60.40.10">
    <property type="entry name" value="Immunoglobulins"/>
    <property type="match status" value="1"/>
</dbReference>
<evidence type="ECO:0000259" key="9">
    <source>
        <dbReference type="Pfam" id="PF19407"/>
    </source>
</evidence>
<proteinExistence type="inferred from homology"/>
<feature type="domain" description="CNA-B" evidence="6">
    <location>
        <begin position="557"/>
        <end position="641"/>
    </location>
</feature>
<dbReference type="PANTHER" id="PTHR36108:SF13">
    <property type="entry name" value="COLOSSIN-B-RELATED"/>
    <property type="match status" value="1"/>
</dbReference>
<dbReference type="RefSeq" id="WP_283243813.1">
    <property type="nucleotide sequence ID" value="NZ_JACRSQ010000001.1"/>
</dbReference>
<dbReference type="Pfam" id="PF17802">
    <property type="entry name" value="SpaA"/>
    <property type="match status" value="1"/>
</dbReference>
<gene>
    <name evidence="11" type="ORF">H8730_01475</name>
</gene>
<reference evidence="11" key="1">
    <citation type="submission" date="2020-08" db="EMBL/GenBank/DDBJ databases">
        <title>Genome public.</title>
        <authorList>
            <person name="Liu C."/>
            <person name="Sun Q."/>
        </authorList>
    </citation>
    <scope>NUCLEOTIDE SEQUENCE</scope>
    <source>
        <strain evidence="11">NSJ-32</strain>
    </source>
</reference>
<dbReference type="InterPro" id="IPR008454">
    <property type="entry name" value="Collagen-bd_Cna-like_B-typ_dom"/>
</dbReference>
<dbReference type="Gene3D" id="2.60.40.1140">
    <property type="entry name" value="Collagen-binding surface protein Cna, B-type domain"/>
    <property type="match status" value="6"/>
</dbReference>
<evidence type="ECO:0000256" key="3">
    <source>
        <dbReference type="ARBA" id="ARBA00022729"/>
    </source>
</evidence>
<evidence type="ECO:0000256" key="5">
    <source>
        <dbReference type="SAM" id="Phobius"/>
    </source>
</evidence>
<feature type="domain" description="DUF5979" evidence="9">
    <location>
        <begin position="462"/>
        <end position="549"/>
    </location>
</feature>
<dbReference type="InterPro" id="IPR046022">
    <property type="entry name" value="DUF5979"/>
</dbReference>
<keyword evidence="2" id="KW-0964">Secreted</keyword>
<dbReference type="Pfam" id="PF05738">
    <property type="entry name" value="Cna_B"/>
    <property type="match status" value="2"/>
</dbReference>
<evidence type="ECO:0000256" key="2">
    <source>
        <dbReference type="ARBA" id="ARBA00022525"/>
    </source>
</evidence>
<dbReference type="PANTHER" id="PTHR36108">
    <property type="entry name" value="COLOSSIN-B-RELATED"/>
    <property type="match status" value="1"/>
</dbReference>
<feature type="domain" description="SpaA-like prealbumin fold" evidence="8">
    <location>
        <begin position="62"/>
        <end position="122"/>
    </location>
</feature>
<feature type="domain" description="CNA-B" evidence="6">
    <location>
        <begin position="780"/>
        <end position="862"/>
    </location>
</feature>
<feature type="domain" description="DUF7601" evidence="10">
    <location>
        <begin position="152"/>
        <end position="260"/>
    </location>
</feature>
<keyword evidence="5" id="KW-0472">Membrane</keyword>
<evidence type="ECO:0000259" key="8">
    <source>
        <dbReference type="Pfam" id="PF17802"/>
    </source>
</evidence>
<dbReference type="InterPro" id="IPR041033">
    <property type="entry name" value="SpaA_PFL_dom_1"/>
</dbReference>
<evidence type="ECO:0000259" key="10">
    <source>
        <dbReference type="Pfam" id="PF24547"/>
    </source>
</evidence>
<keyword evidence="5" id="KW-0812">Transmembrane</keyword>
<dbReference type="InterPro" id="IPR013783">
    <property type="entry name" value="Ig-like_fold"/>
</dbReference>
<comment type="caution">
    <text evidence="11">The sequence shown here is derived from an EMBL/GenBank/DDBJ whole genome shotgun (WGS) entry which is preliminary data.</text>
</comment>
<dbReference type="InterPro" id="IPR038174">
    <property type="entry name" value="Strep_pil_link_sf"/>
</dbReference>
<organism evidence="11 12">
    <name type="scientific">Bianquea renquensis</name>
    <dbReference type="NCBI Taxonomy" id="2763661"/>
    <lineage>
        <taxon>Bacteria</taxon>
        <taxon>Bacillati</taxon>
        <taxon>Bacillota</taxon>
        <taxon>Clostridia</taxon>
        <taxon>Eubacteriales</taxon>
        <taxon>Bianqueaceae</taxon>
        <taxon>Bianquea</taxon>
    </lineage>
</organism>
<keyword evidence="12" id="KW-1185">Reference proteome</keyword>
<dbReference type="InterPro" id="IPR022464">
    <property type="entry name" value="Strep_pil_isopept_link"/>
</dbReference>
<sequence length="931" mass="101648">MRAGIYRSVSMLLTALFLLSSLITGTLGWQSLGQQAKNEAQSEVSANIDVELLKLEKLPDGTETENSVPGAAFYLFTQDGTQLGGRYVTDSDGKVSVSLEPGEYYFEESAPAPGFTFDKDEQGQQFTRYSFTVTREETEPVTVTAYNVRLQGALTIEKTVRNADGSPLTDAQQQQEFVFTVAFSGGGTYEYTVDGGEPQELTSGGTLQLKHNQTALFEQIPMGVLYTVTEQPVPGYIISSTGHTGTITEAGCAALFTNTYIPGQTGSLTVSKEVKGTGADLQKEFAFTAVIDGQTETFALKHGESKTFSNLPVGTQYVITETDYTAEGYTATAKSYTGAITGEENLLLPFVNVYGPAEEPGSLTVQKEVVGESPDPAKEFTFEITFTGEDAPASPQSFTLKTGEQKVFENIPNGVTYTVKETNAAGYLATVEEISGAIASGQNPLILFKNRAPNEPEEPITLSVTKQLAGEYPKADENKEFHFTLLVDGVETAFTLKPSETKEFEIPAGTSYEVWEDDYFTDGYALTMGNGYGTPLSGQTITVTATNIFVGEVQREIKGEKTWALGGYDESVLPESITIRLKNGALLVEEISVTPDEKGEWHYTFTALKYGADGEEIAYTVEELPIEGFVPSYDGFNILNTYIPPIEIASPIIEKAVEGENEPATPFAFLLKGESNTAPMPEGSRGNTKIVTLTGSGKAELGWFTFENVGVYTYTLSELNTGAEGWEYDNTVYTLTYTVTLEDGTLHGSYALMRDEESADIALFTNRYREKITEPETVKITGTKTWNHGDNPEDKWPDSIIVEVYADGQLAAQRLVTAGDGWQYAFEMPQYAEDGHKIVYTVNEAAVPGYDKAIHGYDLMNTYHPSKPVDPDTPGESGKPDNPGNPTSPQTGDNSNLILWFVLMFLSLTGLIMIPPLLGKRKSRERQYKRH</sequence>
<evidence type="ECO:0000259" key="7">
    <source>
        <dbReference type="Pfam" id="PF12892"/>
    </source>
</evidence>
<keyword evidence="3" id="KW-0732">Signal</keyword>
<accession>A0A926HW16</accession>
<evidence type="ECO:0000259" key="6">
    <source>
        <dbReference type="Pfam" id="PF05738"/>
    </source>
</evidence>
<dbReference type="Proteomes" id="UP000657006">
    <property type="component" value="Unassembled WGS sequence"/>
</dbReference>
<feature type="transmembrane region" description="Helical" evidence="5">
    <location>
        <begin position="897"/>
        <end position="919"/>
    </location>
</feature>
<evidence type="ECO:0000256" key="4">
    <source>
        <dbReference type="SAM" id="MobiDB-lite"/>
    </source>
</evidence>
<protein>
    <submittedName>
        <fullName evidence="11">Cna B-type domain-containing protein</fullName>
    </submittedName>
</protein>
<dbReference type="Pfam" id="PF19407">
    <property type="entry name" value="DUF5979"/>
    <property type="match status" value="1"/>
</dbReference>
<keyword evidence="5" id="KW-1133">Transmembrane helix</keyword>
<evidence type="ECO:0000256" key="1">
    <source>
        <dbReference type="ARBA" id="ARBA00007257"/>
    </source>
</evidence>
<comment type="similarity">
    <text evidence="1">Belongs to the serine-aspartate repeat-containing protein (SDr) family.</text>
</comment>
<dbReference type="Gene3D" id="2.60.40.3050">
    <property type="match status" value="1"/>
</dbReference>
<feature type="domain" description="Streptococcal pilin isopeptide linkage" evidence="7">
    <location>
        <begin position="653"/>
        <end position="768"/>
    </location>
</feature>
<dbReference type="CDD" id="cd00222">
    <property type="entry name" value="CollagenBindB"/>
    <property type="match status" value="2"/>
</dbReference>
<name>A0A926HW16_9FIRM</name>
<dbReference type="Pfam" id="PF12892">
    <property type="entry name" value="FctA"/>
    <property type="match status" value="1"/>
</dbReference>
<dbReference type="InterPro" id="IPR055382">
    <property type="entry name" value="DUF7601"/>
</dbReference>